<dbReference type="InterPro" id="IPR002220">
    <property type="entry name" value="DapA-like"/>
</dbReference>
<dbReference type="NCBIfam" id="TIGR00674">
    <property type="entry name" value="dapA"/>
    <property type="match status" value="1"/>
</dbReference>
<keyword evidence="8 10" id="KW-0704">Schiff base</keyword>
<feature type="active site" description="Schiff-base intermediate with substrate" evidence="10 12">
    <location>
        <position position="176"/>
    </location>
</feature>
<proteinExistence type="inferred from homology"/>
<dbReference type="PANTHER" id="PTHR42849:SF1">
    <property type="entry name" value="N-ACETYLNEURAMINATE LYASE"/>
    <property type="match status" value="1"/>
</dbReference>
<evidence type="ECO:0000256" key="11">
    <source>
        <dbReference type="PIRNR" id="PIRNR001365"/>
    </source>
</evidence>
<dbReference type="CDD" id="cd00408">
    <property type="entry name" value="DHDPS-like"/>
    <property type="match status" value="1"/>
</dbReference>
<dbReference type="PRINTS" id="PR00146">
    <property type="entry name" value="DHPICSNTHASE"/>
</dbReference>
<comment type="pathway">
    <text evidence="2 10">Amino-acid biosynthesis; L-lysine biosynthesis via DAP pathway; (S)-tetrahydrodipicolinate from L-aspartate: step 3/4.</text>
</comment>
<comment type="similarity">
    <text evidence="10 11">Belongs to the DapA family.</text>
</comment>
<comment type="caution">
    <text evidence="10">Was originally thought to be a dihydrodipicolinate synthase (DHDPS), catalyzing the condensation of (S)-aspartate-beta-semialdehyde [(S)-ASA] and pyruvate to dihydrodipicolinate (DHDP). However, it was shown in E.coli that the product of the enzymatic reaction is not dihydrodipicolinate but in fact (4S)-4-hydroxy-2,3,4,5-tetrahydro-(2S)-dipicolinic acid (HTPA), and that the consecutive dehydration reaction leading to DHDP is not spontaneous but catalyzed by DapB.</text>
</comment>
<dbReference type="SUPFAM" id="SSF51569">
    <property type="entry name" value="Aldolase"/>
    <property type="match status" value="1"/>
</dbReference>
<dbReference type="GO" id="GO:0009089">
    <property type="term" value="P:lysine biosynthetic process via diaminopimelate"/>
    <property type="evidence" value="ECO:0007669"/>
    <property type="project" value="UniProtKB-UniRule"/>
</dbReference>
<name>A0A1G5P316_9PSED</name>
<dbReference type="GO" id="GO:0008840">
    <property type="term" value="F:4-hydroxy-tetrahydrodipicolinate synthase activity"/>
    <property type="evidence" value="ECO:0007669"/>
    <property type="project" value="UniProtKB-UniRule"/>
</dbReference>
<dbReference type="GO" id="GO:0005829">
    <property type="term" value="C:cytosol"/>
    <property type="evidence" value="ECO:0007669"/>
    <property type="project" value="TreeGrafter"/>
</dbReference>
<organism evidence="14 15">
    <name type="scientific">Pseudomonas oryzihabitans</name>
    <dbReference type="NCBI Taxonomy" id="47885"/>
    <lineage>
        <taxon>Bacteria</taxon>
        <taxon>Pseudomonadati</taxon>
        <taxon>Pseudomonadota</taxon>
        <taxon>Gammaproteobacteria</taxon>
        <taxon>Pseudomonadales</taxon>
        <taxon>Pseudomonadaceae</taxon>
        <taxon>Pseudomonas</taxon>
    </lineage>
</organism>
<dbReference type="Pfam" id="PF00701">
    <property type="entry name" value="DHDPS"/>
    <property type="match status" value="1"/>
</dbReference>
<evidence type="ECO:0000256" key="3">
    <source>
        <dbReference type="ARBA" id="ARBA00012086"/>
    </source>
</evidence>
<evidence type="ECO:0000256" key="5">
    <source>
        <dbReference type="ARBA" id="ARBA00022915"/>
    </source>
</evidence>
<sequence>MLYCDQNNHKVGMTMKFRGIVPALVTPFDAQQRVDENALRGLIENLIGAGVHGLFVLGTNGEFFALSEAEKLRIAELTVDAANGRVPVVAGTGAFATHEVIELNKKMADRGVDALSVITPYFNAVSQKELITHYEAIGDASPLPLMLYNIPAKTGMSIGIGAVAALSQHPQIKGIKDSAGNFDALVQMLKYRSDDFAVFAGTDSLIYWNLLAGGDGAVAATANAVPQVVMTIWNAFQAGDHATARAAQEKLRPLRDAFALGTMPSVLKKAADLLNVPVGPCRAPVAPLDEATVHKLEGLLAIYRD</sequence>
<dbReference type="GO" id="GO:0008747">
    <property type="term" value="F:N-acetylneuraminate lyase activity"/>
    <property type="evidence" value="ECO:0007669"/>
    <property type="project" value="TreeGrafter"/>
</dbReference>
<dbReference type="InterPro" id="IPR013785">
    <property type="entry name" value="Aldolase_TIM"/>
</dbReference>
<evidence type="ECO:0000256" key="13">
    <source>
        <dbReference type="PIRSR" id="PIRSR001365-2"/>
    </source>
</evidence>
<dbReference type="PIRSF" id="PIRSF001365">
    <property type="entry name" value="DHDPS"/>
    <property type="match status" value="1"/>
</dbReference>
<dbReference type="AlphaFoldDB" id="A0A1G5P316"/>
<dbReference type="EC" id="4.3.3.7" evidence="3 10"/>
<dbReference type="InterPro" id="IPR005263">
    <property type="entry name" value="DapA"/>
</dbReference>
<evidence type="ECO:0000256" key="1">
    <source>
        <dbReference type="ARBA" id="ARBA00003294"/>
    </source>
</evidence>
<comment type="subcellular location">
    <subcellularLocation>
        <location evidence="10">Cytoplasm</location>
    </subcellularLocation>
</comment>
<dbReference type="InterPro" id="IPR020625">
    <property type="entry name" value="Schiff_base-form_aldolases_AS"/>
</dbReference>
<keyword evidence="6 10" id="KW-0457">Lysine biosynthesis</keyword>
<evidence type="ECO:0000313" key="14">
    <source>
        <dbReference type="EMBL" id="SCZ43936.1"/>
    </source>
</evidence>
<evidence type="ECO:0000256" key="10">
    <source>
        <dbReference type="HAMAP-Rule" id="MF_00418"/>
    </source>
</evidence>
<evidence type="ECO:0000256" key="2">
    <source>
        <dbReference type="ARBA" id="ARBA00005120"/>
    </source>
</evidence>
<keyword evidence="4 10" id="KW-0028">Amino-acid biosynthesis</keyword>
<dbReference type="PANTHER" id="PTHR42849">
    <property type="entry name" value="N-ACETYLNEURAMINATE LYASE"/>
    <property type="match status" value="1"/>
</dbReference>
<dbReference type="SMART" id="SM01130">
    <property type="entry name" value="DHDPS"/>
    <property type="match status" value="1"/>
</dbReference>
<comment type="caution">
    <text evidence="14">The sequence shown here is derived from an EMBL/GenBank/DDBJ whole genome shotgun (WGS) entry which is preliminary data.</text>
</comment>
<dbReference type="UniPathway" id="UPA00034">
    <property type="reaction ID" value="UER00017"/>
</dbReference>
<comment type="function">
    <text evidence="1 10">Catalyzes the condensation of (S)-aspartate-beta-semialdehyde [(S)-ASA] and pyruvate to 4-hydroxy-tetrahydrodipicolinate (HTPA).</text>
</comment>
<evidence type="ECO:0000256" key="7">
    <source>
        <dbReference type="ARBA" id="ARBA00023239"/>
    </source>
</evidence>
<gene>
    <name evidence="10" type="primary">dapA</name>
    <name evidence="14" type="ORF">SAMN05216279_10947</name>
</gene>
<accession>A0A1G5P316</accession>
<comment type="subunit">
    <text evidence="10">Homodimer.</text>
</comment>
<keyword evidence="5 10" id="KW-0220">Diaminopimelate biosynthesis</keyword>
<dbReference type="Gene3D" id="3.20.20.70">
    <property type="entry name" value="Aldolase class I"/>
    <property type="match status" value="1"/>
</dbReference>
<evidence type="ECO:0000313" key="15">
    <source>
        <dbReference type="Proteomes" id="UP000183046"/>
    </source>
</evidence>
<evidence type="ECO:0000256" key="8">
    <source>
        <dbReference type="ARBA" id="ARBA00023270"/>
    </source>
</evidence>
<feature type="active site" description="Proton donor/acceptor" evidence="10 12">
    <location>
        <position position="148"/>
    </location>
</feature>
<dbReference type="Proteomes" id="UP000183046">
    <property type="component" value="Unassembled WGS sequence"/>
</dbReference>
<dbReference type="HAMAP" id="MF_00418">
    <property type="entry name" value="DapA"/>
    <property type="match status" value="1"/>
</dbReference>
<protein>
    <recommendedName>
        <fullName evidence="3 10">4-hydroxy-tetrahydrodipicolinate synthase</fullName>
        <shortName evidence="10">HTPA synthase</shortName>
        <ecNumber evidence="3 10">4.3.3.7</ecNumber>
    </recommendedName>
</protein>
<dbReference type="GO" id="GO:0019262">
    <property type="term" value="P:N-acetylneuraminate catabolic process"/>
    <property type="evidence" value="ECO:0007669"/>
    <property type="project" value="TreeGrafter"/>
</dbReference>
<evidence type="ECO:0000256" key="4">
    <source>
        <dbReference type="ARBA" id="ARBA00022605"/>
    </source>
</evidence>
<dbReference type="EMBL" id="FMWB01000009">
    <property type="protein sequence ID" value="SCZ43936.1"/>
    <property type="molecule type" value="Genomic_DNA"/>
</dbReference>
<reference evidence="15" key="1">
    <citation type="submission" date="2016-10" db="EMBL/GenBank/DDBJ databases">
        <authorList>
            <person name="de Groot N.N."/>
        </authorList>
    </citation>
    <scope>NUCLEOTIDE SEQUENCE [LARGE SCALE GENOMIC DNA]</scope>
    <source>
        <strain evidence="15">DSM 15758</strain>
    </source>
</reference>
<evidence type="ECO:0000256" key="6">
    <source>
        <dbReference type="ARBA" id="ARBA00023154"/>
    </source>
</evidence>
<evidence type="ECO:0000256" key="9">
    <source>
        <dbReference type="ARBA" id="ARBA00047836"/>
    </source>
</evidence>
<feature type="binding site" evidence="10 13">
    <location>
        <position position="218"/>
    </location>
    <ligand>
        <name>pyruvate</name>
        <dbReference type="ChEBI" id="CHEBI:15361"/>
    </ligand>
</feature>
<comment type="catalytic activity">
    <reaction evidence="9 10">
        <text>L-aspartate 4-semialdehyde + pyruvate = (2S,4S)-4-hydroxy-2,3,4,5-tetrahydrodipicolinate + H2O + H(+)</text>
        <dbReference type="Rhea" id="RHEA:34171"/>
        <dbReference type="ChEBI" id="CHEBI:15361"/>
        <dbReference type="ChEBI" id="CHEBI:15377"/>
        <dbReference type="ChEBI" id="CHEBI:15378"/>
        <dbReference type="ChEBI" id="CHEBI:67139"/>
        <dbReference type="ChEBI" id="CHEBI:537519"/>
        <dbReference type="EC" id="4.3.3.7"/>
    </reaction>
</comment>
<evidence type="ECO:0000256" key="12">
    <source>
        <dbReference type="PIRSR" id="PIRSR001365-1"/>
    </source>
</evidence>
<comment type="caution">
    <text evidence="10">Lacks conserved residue(s) required for the propagation of feature annotation.</text>
</comment>
<feature type="site" description="Part of a proton relay during catalysis" evidence="10">
    <location>
        <position position="59"/>
    </location>
</feature>
<keyword evidence="7 10" id="KW-0456">Lyase</keyword>
<dbReference type="GO" id="GO:0019877">
    <property type="term" value="P:diaminopimelate biosynthetic process"/>
    <property type="evidence" value="ECO:0007669"/>
    <property type="project" value="UniProtKB-UniRule"/>
</dbReference>
<keyword evidence="10" id="KW-0963">Cytoplasm</keyword>
<dbReference type="PROSITE" id="PS00666">
    <property type="entry name" value="DHDPS_2"/>
    <property type="match status" value="1"/>
</dbReference>